<proteinExistence type="predicted"/>
<organism evidence="1 2">
    <name type="scientific">Nocardia aurea</name>
    <dbReference type="NCBI Taxonomy" id="2144174"/>
    <lineage>
        <taxon>Bacteria</taxon>
        <taxon>Bacillati</taxon>
        <taxon>Actinomycetota</taxon>
        <taxon>Actinomycetes</taxon>
        <taxon>Mycobacteriales</taxon>
        <taxon>Nocardiaceae</taxon>
        <taxon>Nocardia</taxon>
    </lineage>
</organism>
<evidence type="ECO:0008006" key="3">
    <source>
        <dbReference type="Google" id="ProtNLM"/>
    </source>
</evidence>
<sequence>MRVSLDVVHNDLDDFHNEKVPNRFLRLRSDNGTVHRTDSGTAGNFAQIIEALPECGPCWVLCHFSYFDTSGDPCLEPLILSWAPPALRGRTGARLVLGAQRIGDYFAPSLPQILLYRPMSHEEVAHFLRSLARV</sequence>
<dbReference type="RefSeq" id="WP_355088664.1">
    <property type="nucleotide sequence ID" value="NZ_JBEXKW010000046.1"/>
</dbReference>
<gene>
    <name evidence="1" type="ORF">AB0I48_10450</name>
</gene>
<reference evidence="1 2" key="1">
    <citation type="submission" date="2024-06" db="EMBL/GenBank/DDBJ databases">
        <title>The Natural Products Discovery Center: Release of the First 8490 Sequenced Strains for Exploring Actinobacteria Biosynthetic Diversity.</title>
        <authorList>
            <person name="Kalkreuter E."/>
            <person name="Kautsar S.A."/>
            <person name="Yang D."/>
            <person name="Bader C.D."/>
            <person name="Teijaro C.N."/>
            <person name="Fluegel L."/>
            <person name="Davis C.M."/>
            <person name="Simpson J.R."/>
            <person name="Lauterbach L."/>
            <person name="Steele A.D."/>
            <person name="Gui C."/>
            <person name="Meng S."/>
            <person name="Li G."/>
            <person name="Viehrig K."/>
            <person name="Ye F."/>
            <person name="Su P."/>
            <person name="Kiefer A.F."/>
            <person name="Nichols A."/>
            <person name="Cepeda A.J."/>
            <person name="Yan W."/>
            <person name="Fan B."/>
            <person name="Jiang Y."/>
            <person name="Adhikari A."/>
            <person name="Zheng C.-J."/>
            <person name="Schuster L."/>
            <person name="Cowan T.M."/>
            <person name="Smanski M.J."/>
            <person name="Chevrette M.G."/>
            <person name="De Carvalho L.P.S."/>
            <person name="Shen B."/>
        </authorList>
    </citation>
    <scope>NUCLEOTIDE SEQUENCE [LARGE SCALE GENOMIC DNA]</scope>
    <source>
        <strain evidence="1 2">NPDC050403</strain>
    </source>
</reference>
<evidence type="ECO:0000313" key="2">
    <source>
        <dbReference type="Proteomes" id="UP001551695"/>
    </source>
</evidence>
<dbReference type="EMBL" id="JBFAKC010000004">
    <property type="protein sequence ID" value="MEV0707974.1"/>
    <property type="molecule type" value="Genomic_DNA"/>
</dbReference>
<dbReference type="SUPFAM" id="SSF55753">
    <property type="entry name" value="Actin depolymerizing proteins"/>
    <property type="match status" value="1"/>
</dbReference>
<name>A0ABV3FRD5_9NOCA</name>
<accession>A0ABV3FRD5</accession>
<keyword evidence="2" id="KW-1185">Reference proteome</keyword>
<evidence type="ECO:0000313" key="1">
    <source>
        <dbReference type="EMBL" id="MEV0707974.1"/>
    </source>
</evidence>
<protein>
    <recommendedName>
        <fullName evidence="3">ADF-H domain-containing protein</fullName>
    </recommendedName>
</protein>
<dbReference type="Proteomes" id="UP001551695">
    <property type="component" value="Unassembled WGS sequence"/>
</dbReference>
<comment type="caution">
    <text evidence="1">The sequence shown here is derived from an EMBL/GenBank/DDBJ whole genome shotgun (WGS) entry which is preliminary data.</text>
</comment>